<accession>A0A1V4ISM0</accession>
<name>A0A1V4ISM0_9CLOT</name>
<dbReference type="EMBL" id="MZGV01000012">
    <property type="protein sequence ID" value="OPJ62903.1"/>
    <property type="molecule type" value="Genomic_DNA"/>
</dbReference>
<comment type="caution">
    <text evidence="1">The sequence shown here is derived from an EMBL/GenBank/DDBJ whole genome shotgun (WGS) entry which is preliminary data.</text>
</comment>
<dbReference type="Proteomes" id="UP000190080">
    <property type="component" value="Unassembled WGS sequence"/>
</dbReference>
<organism evidence="1 2">
    <name type="scientific">Clostridium oryzae</name>
    <dbReference type="NCBI Taxonomy" id="1450648"/>
    <lineage>
        <taxon>Bacteria</taxon>
        <taxon>Bacillati</taxon>
        <taxon>Bacillota</taxon>
        <taxon>Clostridia</taxon>
        <taxon>Eubacteriales</taxon>
        <taxon>Clostridiaceae</taxon>
        <taxon>Clostridium</taxon>
    </lineage>
</organism>
<evidence type="ECO:0000313" key="1">
    <source>
        <dbReference type="EMBL" id="OPJ62903.1"/>
    </source>
</evidence>
<gene>
    <name evidence="1" type="ORF">CLORY_15270</name>
</gene>
<sequence length="43" mass="5171">MPAFHDILRKLWIVAYKSNSLRICSHENNIFFLQLHNNFGIRL</sequence>
<evidence type="ECO:0000313" key="2">
    <source>
        <dbReference type="Proteomes" id="UP000190080"/>
    </source>
</evidence>
<dbReference type="STRING" id="1450648.CLORY_15270"/>
<proteinExistence type="predicted"/>
<protein>
    <submittedName>
        <fullName evidence="1">Uncharacterized protein</fullName>
    </submittedName>
</protein>
<reference evidence="1 2" key="1">
    <citation type="submission" date="2017-03" db="EMBL/GenBank/DDBJ databases">
        <title>Genome sequence of Clostridium oryzae DSM 28571.</title>
        <authorList>
            <person name="Poehlein A."/>
            <person name="Daniel R."/>
        </authorList>
    </citation>
    <scope>NUCLEOTIDE SEQUENCE [LARGE SCALE GENOMIC DNA]</scope>
    <source>
        <strain evidence="1 2">DSM 28571</strain>
    </source>
</reference>
<keyword evidence="2" id="KW-1185">Reference proteome</keyword>
<dbReference type="AlphaFoldDB" id="A0A1V4ISM0"/>